<dbReference type="Proteomes" id="UP001378960">
    <property type="component" value="Unassembled WGS sequence"/>
</dbReference>
<evidence type="ECO:0000256" key="1">
    <source>
        <dbReference type="ARBA" id="ARBA00022490"/>
    </source>
</evidence>
<dbReference type="SUPFAM" id="SSF103107">
    <property type="entry name" value="Hypothetical protein c14orf129, hspc210"/>
    <property type="match status" value="1"/>
</dbReference>
<dbReference type="GO" id="GO:0048312">
    <property type="term" value="P:intracellular distribution of mitochondria"/>
    <property type="evidence" value="ECO:0007669"/>
    <property type="project" value="TreeGrafter"/>
</dbReference>
<feature type="domain" description="Clu" evidence="4">
    <location>
        <begin position="319"/>
        <end position="574"/>
    </location>
</feature>
<evidence type="ECO:0000313" key="6">
    <source>
        <dbReference type="Proteomes" id="UP001378960"/>
    </source>
</evidence>
<dbReference type="InterPro" id="IPR011990">
    <property type="entry name" value="TPR-like_helical_dom_sf"/>
</dbReference>
<dbReference type="EMBL" id="BTGB01000001">
    <property type="protein sequence ID" value="GMM43830.1"/>
    <property type="molecule type" value="Genomic_DNA"/>
</dbReference>
<dbReference type="InterPro" id="IPR023231">
    <property type="entry name" value="GSKIP_dom_sf"/>
</dbReference>
<evidence type="ECO:0000256" key="2">
    <source>
        <dbReference type="SAM" id="Coils"/>
    </source>
</evidence>
<keyword evidence="5" id="KW-0396">Initiation factor</keyword>
<dbReference type="InterPro" id="IPR019734">
    <property type="entry name" value="TPR_rpt"/>
</dbReference>
<feature type="coiled-coil region" evidence="2">
    <location>
        <begin position="738"/>
        <end position="807"/>
    </location>
</feature>
<feature type="compositionally biased region" description="Polar residues" evidence="3">
    <location>
        <begin position="1257"/>
        <end position="1275"/>
    </location>
</feature>
<dbReference type="InterPro" id="IPR028275">
    <property type="entry name" value="CLU_N"/>
</dbReference>
<evidence type="ECO:0000256" key="3">
    <source>
        <dbReference type="SAM" id="MobiDB-lite"/>
    </source>
</evidence>
<dbReference type="SUPFAM" id="SSF48452">
    <property type="entry name" value="TPR-like"/>
    <property type="match status" value="1"/>
</dbReference>
<evidence type="ECO:0000313" key="5">
    <source>
        <dbReference type="EMBL" id="GMM43830.1"/>
    </source>
</evidence>
<dbReference type="PANTHER" id="PTHR12601:SF6">
    <property type="entry name" value="CLUSTERED MITOCHONDRIA PROTEIN HOMOLOG"/>
    <property type="match status" value="1"/>
</dbReference>
<feature type="compositionally biased region" description="Acidic residues" evidence="3">
    <location>
        <begin position="144"/>
        <end position="155"/>
    </location>
</feature>
<dbReference type="SMART" id="SM00028">
    <property type="entry name" value="TPR"/>
    <property type="match status" value="4"/>
</dbReference>
<comment type="caution">
    <text evidence="5">The sequence shown here is derived from an EMBL/GenBank/DDBJ whole genome shotgun (WGS) entry which is preliminary data.</text>
</comment>
<reference evidence="5 6" key="1">
    <citation type="journal article" date="2023" name="Elife">
        <title>Identification of key yeast species and microbe-microbe interactions impacting larval growth of Drosophila in the wild.</title>
        <authorList>
            <person name="Mure A."/>
            <person name="Sugiura Y."/>
            <person name="Maeda R."/>
            <person name="Honda K."/>
            <person name="Sakurai N."/>
            <person name="Takahashi Y."/>
            <person name="Watada M."/>
            <person name="Katoh T."/>
            <person name="Gotoh A."/>
            <person name="Gotoh Y."/>
            <person name="Taniguchi I."/>
            <person name="Nakamura K."/>
            <person name="Hayashi T."/>
            <person name="Katayama T."/>
            <person name="Uemura T."/>
            <person name="Hattori Y."/>
        </authorList>
    </citation>
    <scope>NUCLEOTIDE SEQUENCE [LARGE SCALE GENOMIC DNA]</scope>
    <source>
        <strain evidence="5 6">PK-24</strain>
    </source>
</reference>
<dbReference type="InterPro" id="IPR027523">
    <property type="entry name" value="CLU_prot"/>
</dbReference>
<keyword evidence="1" id="KW-0963">Cytoplasm</keyword>
<proteinExistence type="predicted"/>
<organism evidence="5 6">
    <name type="scientific">Pichia kluyveri</name>
    <name type="common">Yeast</name>
    <dbReference type="NCBI Taxonomy" id="36015"/>
    <lineage>
        <taxon>Eukaryota</taxon>
        <taxon>Fungi</taxon>
        <taxon>Dikarya</taxon>
        <taxon>Ascomycota</taxon>
        <taxon>Saccharomycotina</taxon>
        <taxon>Pichiomycetes</taxon>
        <taxon>Pichiales</taxon>
        <taxon>Pichiaceae</taxon>
        <taxon>Pichia</taxon>
    </lineage>
</organism>
<gene>
    <name evidence="5" type="ORF">DAPK24_004050</name>
</gene>
<dbReference type="PANTHER" id="PTHR12601">
    <property type="entry name" value="EUKARYOTIC TRANSLATION INITIATION FACTOR 3 SUBUNIT EIF-3"/>
    <property type="match status" value="1"/>
</dbReference>
<dbReference type="GO" id="GO:0005737">
    <property type="term" value="C:cytoplasm"/>
    <property type="evidence" value="ECO:0007669"/>
    <property type="project" value="TreeGrafter"/>
</dbReference>
<feature type="region of interest" description="Disordered" evidence="3">
    <location>
        <begin position="953"/>
        <end position="982"/>
    </location>
</feature>
<keyword evidence="2" id="KW-0175">Coiled coil</keyword>
<dbReference type="GO" id="GO:0003729">
    <property type="term" value="F:mRNA binding"/>
    <property type="evidence" value="ECO:0007669"/>
    <property type="project" value="TreeGrafter"/>
</dbReference>
<dbReference type="Pfam" id="PF13236">
    <property type="entry name" value="CLU"/>
    <property type="match status" value="1"/>
</dbReference>
<dbReference type="InterPro" id="IPR025697">
    <property type="entry name" value="CLU_dom"/>
</dbReference>
<dbReference type="PROSITE" id="PS51823">
    <property type="entry name" value="CLU"/>
    <property type="match status" value="1"/>
</dbReference>
<dbReference type="Pfam" id="PF13424">
    <property type="entry name" value="TPR_12"/>
    <property type="match status" value="1"/>
</dbReference>
<dbReference type="GO" id="GO:0003743">
    <property type="term" value="F:translation initiation factor activity"/>
    <property type="evidence" value="ECO:0007669"/>
    <property type="project" value="UniProtKB-KW"/>
</dbReference>
<dbReference type="Gene3D" id="1.25.40.10">
    <property type="entry name" value="Tetratricopeptide repeat domain"/>
    <property type="match status" value="1"/>
</dbReference>
<dbReference type="CDD" id="cd15466">
    <property type="entry name" value="CLU-central"/>
    <property type="match status" value="1"/>
</dbReference>
<dbReference type="InterPro" id="IPR033646">
    <property type="entry name" value="CLU-central"/>
</dbReference>
<evidence type="ECO:0000259" key="4">
    <source>
        <dbReference type="PROSITE" id="PS51823"/>
    </source>
</evidence>
<keyword evidence="5" id="KW-0648">Protein biosynthesis</keyword>
<dbReference type="Pfam" id="PF12807">
    <property type="entry name" value="eIF3_p135"/>
    <property type="match status" value="1"/>
</dbReference>
<accession>A0AAV5QXS4</accession>
<feature type="region of interest" description="Disordered" evidence="3">
    <location>
        <begin position="137"/>
        <end position="163"/>
    </location>
</feature>
<name>A0AAV5QXS4_PICKL</name>
<protein>
    <submittedName>
        <fullName evidence="5">Translation initiation factor 3 subunit</fullName>
    </submittedName>
</protein>
<dbReference type="Pfam" id="PF15044">
    <property type="entry name" value="CLU_N"/>
    <property type="match status" value="1"/>
</dbReference>
<keyword evidence="6" id="KW-1185">Reference proteome</keyword>
<sequence length="1310" mass="146930">MSETNTSENLPVEERVVSLKIQLPNTEEKLDIPCSINDSLFDIIETLKLLPSTREFTSYILKISNQKINDETPIADLIKDGEDSVTISLIPSPYNEITARKHVIETRKIALLETEYDTFEEITGVCAGASTFEELKLSDKQVDEESESTEGDDDESEHKDVSITDEEKEILSNIVNDIVKIDDNIDIIAAKPNIKPSPALKSLFVSQWSPANLSQKLSGDLFYLQAQTLEGEHLSITAHVSGFFLNSSTNNVFNGSISTLKAGRENSNYSLISLLKSISPLFEKQININNEFASTHIADTFIVPNSTTIISPWLVKELPTPTPDLGKSQFNLLHGGIDGADLQVDWNNNYQIIKDIPNENFAQKFGRETNLISTSTDFTAAAIKGAMAIVRGEIDPVNSEEDPAFNIYHRNGIFYSKAIDSIFQFQNTGGDEAARASASKDVNSIKLLNKYDIPGVHTLLTTVVDYLGQRILCQAPVPGILSDAPVSEDSEIQQTVKYGFIDDHSDVASNEDYVENFKAVGECFHLKPHKIWNNDGSKVVDVVTSGYTKGTKGTDGRKYIIDLFRSTPLDIEFIEANYDVSKNDSYPHRETVLRHEAIVEWIKRETALAVKNETEKLEKEGKIDTENKPTIGIDDSIFLLNPDAFSLSPAPTPELAAELKKDEDKVREVSKFVGQVLVPEFVKEMENSEVYNAIDGAHLTTLLHQSGINVRYLGEIAKLAAARKIEYLKEQEAKFGEVQKINEEVIKAEEKEQAEKKARIEAIIQKRKEAAEKGEPIPDIKKELEEEERLQKEKEAAEAELTTELNTISTPNLLDSLYKISITEMVARATKHFLRKETASIPIPLAPYVISHVHNCLLASTVNANPESPKLNETLSSIYSDVDSSILEKDSKSVIESITKEVYVRFRYTLPENWTESVKIFTLWKSIALKFGIQWKKRDYAFTKEALESQIANSSTKKHDDKHPGKKNKKSASAPVQETETSVTTTFTPEDIVCVVPLVKNSVYEATSISDAWDNGMMKLSSSELEERKEGSIYANQSVQFCERLYGPVHNITASYFTKLGNLYSSSKDNSGALYLLKKAFLIFERCSGIDSFQSSLALNQLANAYIVNDQFVNAVKIYQRLLKYWILAFDEYHPNVLNLFASVGIILLRLKLNKESIQIFEKAIELSDKANTQNSQQSAFFRNQLAQLYLGEKKYEKASEVAEQSFNAYKVTLGLKDKSTIDARRFSLGLKDYIQHLKTEAKRSLEKEQEARRLEQQQNIKAKQVQKSKQTSPNPEIAAKSIEDIVAFIDGSSSGKKKKKNNKKKNSKK</sequence>
<feature type="region of interest" description="Disordered" evidence="3">
    <location>
        <begin position="1253"/>
        <end position="1279"/>
    </location>
</feature>